<protein>
    <submittedName>
        <fullName evidence="2">Uncharacterized protein</fullName>
    </submittedName>
</protein>
<keyword evidence="1" id="KW-1133">Transmembrane helix</keyword>
<evidence type="ECO:0000313" key="3">
    <source>
        <dbReference type="Proteomes" id="UP000255265"/>
    </source>
</evidence>
<proteinExistence type="predicted"/>
<dbReference type="AlphaFoldDB" id="A0A370FGV8"/>
<name>A0A370FGV8_9BURK</name>
<keyword evidence="3" id="KW-1185">Reference proteome</keyword>
<reference evidence="2 3" key="1">
    <citation type="submission" date="2018-07" db="EMBL/GenBank/DDBJ databases">
        <title>Genomic Encyclopedia of Type Strains, Phase IV (KMG-IV): sequencing the most valuable type-strain genomes for metagenomic binning, comparative biology and taxonomic classification.</title>
        <authorList>
            <person name="Goeker M."/>
        </authorList>
    </citation>
    <scope>NUCLEOTIDE SEQUENCE [LARGE SCALE GENOMIC DNA]</scope>
    <source>
        <strain evidence="2 3">DSM 21352</strain>
    </source>
</reference>
<keyword evidence="1" id="KW-0472">Membrane</keyword>
<organism evidence="2 3">
    <name type="scientific">Pseudacidovorax intermedius</name>
    <dbReference type="NCBI Taxonomy" id="433924"/>
    <lineage>
        <taxon>Bacteria</taxon>
        <taxon>Pseudomonadati</taxon>
        <taxon>Pseudomonadota</taxon>
        <taxon>Betaproteobacteria</taxon>
        <taxon>Burkholderiales</taxon>
        <taxon>Comamonadaceae</taxon>
        <taxon>Pseudacidovorax</taxon>
    </lineage>
</organism>
<gene>
    <name evidence="2" type="ORF">DFR41_104345</name>
</gene>
<sequence length="116" mass="12379">MMNFLIRIVLVLIGLVFAASLAVAALLLAAVLMVRSLWARLTGKPVSPLGAAVFGSRFDPRAGFERFRAAAEARKPERTAADEMAARARGELVPAGRRGFNADVSDVSARPVGRDD</sequence>
<keyword evidence="1" id="KW-0812">Transmembrane</keyword>
<dbReference type="Proteomes" id="UP000255265">
    <property type="component" value="Unassembled WGS sequence"/>
</dbReference>
<dbReference type="EMBL" id="QQAV01000004">
    <property type="protein sequence ID" value="RDI25285.1"/>
    <property type="molecule type" value="Genomic_DNA"/>
</dbReference>
<evidence type="ECO:0000313" key="2">
    <source>
        <dbReference type="EMBL" id="RDI25285.1"/>
    </source>
</evidence>
<feature type="transmembrane region" description="Helical" evidence="1">
    <location>
        <begin position="6"/>
        <end position="34"/>
    </location>
</feature>
<evidence type="ECO:0000256" key="1">
    <source>
        <dbReference type="SAM" id="Phobius"/>
    </source>
</evidence>
<comment type="caution">
    <text evidence="2">The sequence shown here is derived from an EMBL/GenBank/DDBJ whole genome shotgun (WGS) entry which is preliminary data.</text>
</comment>
<accession>A0A370FGV8</accession>
<dbReference type="STRING" id="433924.NS331_03275"/>